<evidence type="ECO:0000256" key="1">
    <source>
        <dbReference type="ARBA" id="ARBA00005582"/>
    </source>
</evidence>
<keyword evidence="6" id="KW-1185">Reference proteome</keyword>
<reference evidence="5 6" key="1">
    <citation type="submission" date="2020-04" db="EMBL/GenBank/DDBJ databases">
        <title>Novel species.</title>
        <authorList>
            <person name="Teo W.F.A."/>
            <person name="Lipun K."/>
            <person name="Srisuk N."/>
            <person name="Duangmal K."/>
        </authorList>
    </citation>
    <scope>NUCLEOTIDE SEQUENCE [LARGE SCALE GENOMIC DNA]</scope>
    <source>
        <strain evidence="5 6">K13G38</strain>
    </source>
</reference>
<dbReference type="InterPro" id="IPR029033">
    <property type="entry name" value="His_PPase_superfam"/>
</dbReference>
<dbReference type="GO" id="GO:0016787">
    <property type="term" value="F:hydrolase activity"/>
    <property type="evidence" value="ECO:0007669"/>
    <property type="project" value="UniProtKB-KW"/>
</dbReference>
<dbReference type="SUPFAM" id="SSF53254">
    <property type="entry name" value="Phosphoglycerate mutase-like"/>
    <property type="match status" value="1"/>
</dbReference>
<evidence type="ECO:0000256" key="2">
    <source>
        <dbReference type="ARBA" id="ARBA00022801"/>
    </source>
</evidence>
<dbReference type="Gene3D" id="3.90.79.10">
    <property type="entry name" value="Nucleoside Triphosphate Pyrophosphohydrolase"/>
    <property type="match status" value="1"/>
</dbReference>
<keyword evidence="2 3" id="KW-0378">Hydrolase</keyword>
<evidence type="ECO:0000259" key="4">
    <source>
        <dbReference type="PROSITE" id="PS51462"/>
    </source>
</evidence>
<dbReference type="InterPro" id="IPR020476">
    <property type="entry name" value="Nudix_hydrolase"/>
</dbReference>
<dbReference type="CDD" id="cd07067">
    <property type="entry name" value="HP_PGM_like"/>
    <property type="match status" value="1"/>
</dbReference>
<dbReference type="InterPro" id="IPR015797">
    <property type="entry name" value="NUDIX_hydrolase-like_dom_sf"/>
</dbReference>
<dbReference type="CDD" id="cd03673">
    <property type="entry name" value="NUDIX_Ap6A_hydrolase"/>
    <property type="match status" value="1"/>
</dbReference>
<gene>
    <name evidence="5" type="ORF">HFP15_25830</name>
</gene>
<dbReference type="PROSITE" id="PS00893">
    <property type="entry name" value="NUDIX_BOX"/>
    <property type="match status" value="1"/>
</dbReference>
<comment type="similarity">
    <text evidence="1 3">Belongs to the Nudix hydrolase family.</text>
</comment>
<dbReference type="InterPro" id="IPR020084">
    <property type="entry name" value="NUDIX_hydrolase_CS"/>
</dbReference>
<dbReference type="SMART" id="SM00855">
    <property type="entry name" value="PGAM"/>
    <property type="match status" value="1"/>
</dbReference>
<dbReference type="InterPro" id="IPR051325">
    <property type="entry name" value="Nudix_hydrolase_domain"/>
</dbReference>
<name>A0ABX1JDG3_9PSEU</name>
<proteinExistence type="inferred from homology"/>
<dbReference type="InterPro" id="IPR013078">
    <property type="entry name" value="His_Pase_superF_clade-1"/>
</dbReference>
<feature type="domain" description="Nudix hydrolase" evidence="4">
    <location>
        <begin position="3"/>
        <end position="128"/>
    </location>
</feature>
<evidence type="ECO:0000313" key="6">
    <source>
        <dbReference type="Proteomes" id="UP000715441"/>
    </source>
</evidence>
<dbReference type="InterPro" id="IPR000086">
    <property type="entry name" value="NUDIX_hydrolase_dom"/>
</dbReference>
<protein>
    <submittedName>
        <fullName evidence="5">NUDIX hydrolase</fullName>
    </submittedName>
</protein>
<accession>A0ABX1JDG3</accession>
<dbReference type="Pfam" id="PF00293">
    <property type="entry name" value="NUDIX"/>
    <property type="match status" value="1"/>
</dbReference>
<dbReference type="Pfam" id="PF00300">
    <property type="entry name" value="His_Phos_1"/>
    <property type="match status" value="1"/>
</dbReference>
<evidence type="ECO:0000256" key="3">
    <source>
        <dbReference type="RuleBase" id="RU003476"/>
    </source>
</evidence>
<evidence type="ECO:0000313" key="5">
    <source>
        <dbReference type="EMBL" id="NKQ56302.1"/>
    </source>
</evidence>
<dbReference type="RefSeq" id="WP_168519339.1">
    <property type="nucleotide sequence ID" value="NZ_JAAXLS010000021.1"/>
</dbReference>
<dbReference type="PANTHER" id="PTHR21340:SF0">
    <property type="entry name" value="BIS(5'-NUCLEOSYL)-TETRAPHOSPHATASE [ASYMMETRICAL]"/>
    <property type="match status" value="1"/>
</dbReference>
<dbReference type="Proteomes" id="UP000715441">
    <property type="component" value="Unassembled WGS sequence"/>
</dbReference>
<dbReference type="SUPFAM" id="SSF55811">
    <property type="entry name" value="Nudix"/>
    <property type="match status" value="1"/>
</dbReference>
<dbReference type="PROSITE" id="PS51462">
    <property type="entry name" value="NUDIX"/>
    <property type="match status" value="1"/>
</dbReference>
<dbReference type="PANTHER" id="PTHR21340">
    <property type="entry name" value="DIADENOSINE 5,5-P1,P4-TETRAPHOSPHATE PYROPHOSPHOHYDROLASE MUTT"/>
    <property type="match status" value="1"/>
</dbReference>
<dbReference type="Gene3D" id="3.40.50.1240">
    <property type="entry name" value="Phosphoglycerate mutase-like"/>
    <property type="match status" value="1"/>
</dbReference>
<organism evidence="5 6">
    <name type="scientific">Amycolatopsis acididurans</name>
    <dbReference type="NCBI Taxonomy" id="2724524"/>
    <lineage>
        <taxon>Bacteria</taxon>
        <taxon>Bacillati</taxon>
        <taxon>Actinomycetota</taxon>
        <taxon>Actinomycetes</taxon>
        <taxon>Pseudonocardiales</taxon>
        <taxon>Pseudonocardiaceae</taxon>
        <taxon>Amycolatopsis</taxon>
    </lineage>
</organism>
<comment type="caution">
    <text evidence="5">The sequence shown here is derived from an EMBL/GenBank/DDBJ whole genome shotgun (WGS) entry which is preliminary data.</text>
</comment>
<dbReference type="EMBL" id="JAAXLS010000021">
    <property type="protein sequence ID" value="NKQ56302.1"/>
    <property type="molecule type" value="Genomic_DNA"/>
</dbReference>
<sequence length="316" mass="33787">MSSIVRAAGAVLWRNRGDGVEVAVVHRPRYDDWSLPKGKLDPGETLPFTAVRELHEETGYRAVLGRHLKTVRYQVAGGPKVVEYHSAAAVSGSFVHNGEVDDLRWLPVAAARELLSYPADAEVLDAFEGLPAALSTLLLVRHAKAGKREEWNGDDDLRPLSPAGQRQANAVRAFAPLFGANRVYSVPRLRCVQTVQGIADDLSVDPRHEPLLSEEDYWRDPARGLARLLAIVAAGGTPVVCSQGGVIPDVVAGLAEQAGVRLPAEKGGNAPSKKGSVWVLSFSPGESNGGPHLVAADYYSSALPHPAPTRSGKRAQ</sequence>
<dbReference type="PRINTS" id="PR00502">
    <property type="entry name" value="NUDIXFAMILY"/>
</dbReference>